<protein>
    <submittedName>
        <fullName evidence="2">Uncharacterized protein</fullName>
    </submittedName>
</protein>
<reference evidence="2" key="2">
    <citation type="submission" date="2018-04" db="EMBL/GenBank/DDBJ databases">
        <title>OnivRS2 (Oryza nivara Reference Sequence Version 2).</title>
        <authorList>
            <person name="Zhang J."/>
            <person name="Kudrna D."/>
            <person name="Lee S."/>
            <person name="Talag J."/>
            <person name="Rajasekar S."/>
            <person name="Welchert J."/>
            <person name="Hsing Y.-I."/>
            <person name="Wing R.A."/>
        </authorList>
    </citation>
    <scope>NUCLEOTIDE SEQUENCE [LARGE SCALE GENOMIC DNA]</scope>
    <source>
        <strain evidence="2">SL10</strain>
    </source>
</reference>
<dbReference type="AlphaFoldDB" id="A0A0E0IED5"/>
<organism evidence="2">
    <name type="scientific">Oryza nivara</name>
    <name type="common">Indian wild rice</name>
    <name type="synonym">Oryza sativa f. spontanea</name>
    <dbReference type="NCBI Taxonomy" id="4536"/>
    <lineage>
        <taxon>Eukaryota</taxon>
        <taxon>Viridiplantae</taxon>
        <taxon>Streptophyta</taxon>
        <taxon>Embryophyta</taxon>
        <taxon>Tracheophyta</taxon>
        <taxon>Spermatophyta</taxon>
        <taxon>Magnoliopsida</taxon>
        <taxon>Liliopsida</taxon>
        <taxon>Poales</taxon>
        <taxon>Poaceae</taxon>
        <taxon>BOP clade</taxon>
        <taxon>Oryzoideae</taxon>
        <taxon>Oryzeae</taxon>
        <taxon>Oryzinae</taxon>
        <taxon>Oryza</taxon>
    </lineage>
</organism>
<evidence type="ECO:0000313" key="2">
    <source>
        <dbReference type="EnsemblPlants" id="ONIVA08G22820.3"/>
    </source>
</evidence>
<accession>A0A0E0IED5</accession>
<name>A0A0E0IED5_ORYNI</name>
<dbReference type="Proteomes" id="UP000006591">
    <property type="component" value="Chromosome 8"/>
</dbReference>
<dbReference type="HOGENOM" id="CLU_2626193_0_0_1"/>
<reference evidence="2" key="1">
    <citation type="submission" date="2015-04" db="UniProtKB">
        <authorList>
            <consortium name="EnsemblPlants"/>
        </authorList>
    </citation>
    <scope>IDENTIFICATION</scope>
    <source>
        <strain evidence="2">SL10</strain>
    </source>
</reference>
<evidence type="ECO:0000313" key="3">
    <source>
        <dbReference type="Proteomes" id="UP000006591"/>
    </source>
</evidence>
<dbReference type="EnsemblPlants" id="ONIVA08G22820.3">
    <property type="protein sequence ID" value="ONIVA08G22820.3"/>
    <property type="gene ID" value="ONIVA08G22820"/>
</dbReference>
<dbReference type="Gramene" id="ONIVA08G22820.3">
    <property type="protein sequence ID" value="ONIVA08G22820.3"/>
    <property type="gene ID" value="ONIVA08G22820"/>
</dbReference>
<sequence>MPGCNGLPAPPEDSLNVPLEGGLLGPIPAVGTAFDGADAVKQTTKEQIMGIKPYLDWSSCYEKSGNTASQQTTIRTSQ</sequence>
<proteinExistence type="predicted"/>
<feature type="region of interest" description="Disordered" evidence="1">
    <location>
        <begin position="1"/>
        <end position="20"/>
    </location>
</feature>
<keyword evidence="3" id="KW-1185">Reference proteome</keyword>
<evidence type="ECO:0000256" key="1">
    <source>
        <dbReference type="SAM" id="MobiDB-lite"/>
    </source>
</evidence>